<dbReference type="WBParaSite" id="TTAC_0000536001-mRNA-1">
    <property type="protein sequence ID" value="TTAC_0000536001-mRNA-1"/>
    <property type="gene ID" value="TTAC_0000536001"/>
</dbReference>
<evidence type="ECO:0000256" key="2">
    <source>
        <dbReference type="SAM" id="MobiDB-lite"/>
    </source>
</evidence>
<feature type="region of interest" description="Disordered" evidence="2">
    <location>
        <begin position="25"/>
        <end position="53"/>
    </location>
</feature>
<keyword evidence="1" id="KW-0103">Bromodomain</keyword>
<name>A0A0R3WX70_HYDTA</name>
<organism evidence="5">
    <name type="scientific">Hydatigena taeniaeformis</name>
    <name type="common">Feline tapeworm</name>
    <name type="synonym">Taenia taeniaeformis</name>
    <dbReference type="NCBI Taxonomy" id="6205"/>
    <lineage>
        <taxon>Eukaryota</taxon>
        <taxon>Metazoa</taxon>
        <taxon>Spiralia</taxon>
        <taxon>Lophotrochozoa</taxon>
        <taxon>Platyhelminthes</taxon>
        <taxon>Cestoda</taxon>
        <taxon>Eucestoda</taxon>
        <taxon>Cyclophyllidea</taxon>
        <taxon>Taeniidae</taxon>
        <taxon>Hydatigera</taxon>
    </lineage>
</organism>
<reference evidence="5" key="1">
    <citation type="submission" date="2017-02" db="UniProtKB">
        <authorList>
            <consortium name="WormBaseParasite"/>
        </authorList>
    </citation>
    <scope>IDENTIFICATION</scope>
</reference>
<dbReference type="EMBL" id="UYWX01007115">
    <property type="protein sequence ID" value="VDM26759.1"/>
    <property type="molecule type" value="Genomic_DNA"/>
</dbReference>
<accession>A0A0R3WX70</accession>
<evidence type="ECO:0000256" key="1">
    <source>
        <dbReference type="ARBA" id="ARBA00023117"/>
    </source>
</evidence>
<dbReference type="Proteomes" id="UP000274429">
    <property type="component" value="Unassembled WGS sequence"/>
</dbReference>
<dbReference type="InterPro" id="IPR036427">
    <property type="entry name" value="Bromodomain-like_sf"/>
</dbReference>
<dbReference type="Gene3D" id="1.20.920.10">
    <property type="entry name" value="Bromodomain-like"/>
    <property type="match status" value="1"/>
</dbReference>
<reference evidence="3 4" key="2">
    <citation type="submission" date="2018-11" db="EMBL/GenBank/DDBJ databases">
        <authorList>
            <consortium name="Pathogen Informatics"/>
        </authorList>
    </citation>
    <scope>NUCLEOTIDE SEQUENCE [LARGE SCALE GENOMIC DNA]</scope>
</reference>
<proteinExistence type="predicted"/>
<dbReference type="STRING" id="6205.A0A0R3WX70"/>
<sequence>MIAYEISSGFYFCLSFLFRKPPHSNDNQAPATTSKSPSTTSTATTSVEKARQREETRLFNESVDALAERLRPVLEAVKAHKFAGPFLAPVTASEAPGYFNIITFPIGKWLFFMFISSLRQNPFASRFEIKLFLIAQALKLNLTELMHLV</sequence>
<gene>
    <name evidence="3" type="ORF">TTAC_LOCUS5345</name>
</gene>
<keyword evidence="4" id="KW-1185">Reference proteome</keyword>
<evidence type="ECO:0000313" key="3">
    <source>
        <dbReference type="EMBL" id="VDM26759.1"/>
    </source>
</evidence>
<feature type="compositionally biased region" description="Low complexity" evidence="2">
    <location>
        <begin position="29"/>
        <end position="46"/>
    </location>
</feature>
<dbReference type="OrthoDB" id="303107at2759"/>
<evidence type="ECO:0000313" key="5">
    <source>
        <dbReference type="WBParaSite" id="TTAC_0000536001-mRNA-1"/>
    </source>
</evidence>
<dbReference type="SUPFAM" id="SSF47370">
    <property type="entry name" value="Bromodomain"/>
    <property type="match status" value="1"/>
</dbReference>
<protein>
    <submittedName>
        <fullName evidence="5">tRNA-synt_2 domain-containing protein</fullName>
    </submittedName>
</protein>
<dbReference type="AlphaFoldDB" id="A0A0R3WX70"/>
<evidence type="ECO:0000313" key="4">
    <source>
        <dbReference type="Proteomes" id="UP000274429"/>
    </source>
</evidence>